<evidence type="ECO:0008006" key="3">
    <source>
        <dbReference type="Google" id="ProtNLM"/>
    </source>
</evidence>
<keyword evidence="2" id="KW-1185">Reference proteome</keyword>
<proteinExistence type="predicted"/>
<evidence type="ECO:0000313" key="1">
    <source>
        <dbReference type="EMBL" id="CAJ0928475.1"/>
    </source>
</evidence>
<dbReference type="InterPro" id="IPR036397">
    <property type="entry name" value="RNaseH_sf"/>
</dbReference>
<protein>
    <recommendedName>
        <fullName evidence="3">Transposase</fullName>
    </recommendedName>
</protein>
<name>A0ABN9L0R6_9NEOB</name>
<sequence>MESKYRGFTARCKPLISIKIKRLELAFAKKHLNKPAQFWKNILWTDETKINLYQNDGKRKSMAKAWYNAHDPIAYHIICKLHMMGGQWKNARACIVAGKLRLIVPSPLLNIGRVWTTLAYWSSVAAVSSSRHLINCVLDKLGMGNKSENGPTSPRKCLTIKAKTRTQPSCRGRIEAIQVWQQDVLLELVDVRVLVSGSVEVYL</sequence>
<evidence type="ECO:0000313" key="2">
    <source>
        <dbReference type="Proteomes" id="UP001176940"/>
    </source>
</evidence>
<dbReference type="Gene3D" id="3.30.420.10">
    <property type="entry name" value="Ribonuclease H-like superfamily/Ribonuclease H"/>
    <property type="match status" value="1"/>
</dbReference>
<comment type="caution">
    <text evidence="1">The sequence shown here is derived from an EMBL/GenBank/DDBJ whole genome shotgun (WGS) entry which is preliminary data.</text>
</comment>
<dbReference type="EMBL" id="CAUEEQ010005224">
    <property type="protein sequence ID" value="CAJ0928475.1"/>
    <property type="molecule type" value="Genomic_DNA"/>
</dbReference>
<dbReference type="Proteomes" id="UP001176940">
    <property type="component" value="Unassembled WGS sequence"/>
</dbReference>
<gene>
    <name evidence="1" type="ORF">RIMI_LOCUS3468955</name>
</gene>
<organism evidence="1 2">
    <name type="scientific">Ranitomeya imitator</name>
    <name type="common">mimic poison frog</name>
    <dbReference type="NCBI Taxonomy" id="111125"/>
    <lineage>
        <taxon>Eukaryota</taxon>
        <taxon>Metazoa</taxon>
        <taxon>Chordata</taxon>
        <taxon>Craniata</taxon>
        <taxon>Vertebrata</taxon>
        <taxon>Euteleostomi</taxon>
        <taxon>Amphibia</taxon>
        <taxon>Batrachia</taxon>
        <taxon>Anura</taxon>
        <taxon>Neobatrachia</taxon>
        <taxon>Hyloidea</taxon>
        <taxon>Dendrobatidae</taxon>
        <taxon>Dendrobatinae</taxon>
        <taxon>Ranitomeya</taxon>
    </lineage>
</organism>
<reference evidence="1" key="1">
    <citation type="submission" date="2023-07" db="EMBL/GenBank/DDBJ databases">
        <authorList>
            <person name="Stuckert A."/>
        </authorList>
    </citation>
    <scope>NUCLEOTIDE SEQUENCE</scope>
</reference>
<accession>A0ABN9L0R6</accession>